<dbReference type="CDD" id="cd00739">
    <property type="entry name" value="DHPS"/>
    <property type="match status" value="1"/>
</dbReference>
<dbReference type="RefSeq" id="WP_026115702.1">
    <property type="nucleotide sequence ID" value="NZ_BMXL01000013.1"/>
</dbReference>
<evidence type="ECO:0000313" key="14">
    <source>
        <dbReference type="EMBL" id="GHD28032.1"/>
    </source>
</evidence>
<dbReference type="EMBL" id="BMXL01000013">
    <property type="protein sequence ID" value="GHD28032.1"/>
    <property type="molecule type" value="Genomic_DNA"/>
</dbReference>
<dbReference type="PANTHER" id="PTHR20941:SF1">
    <property type="entry name" value="FOLIC ACID SYNTHESIS PROTEIN FOL1"/>
    <property type="match status" value="1"/>
</dbReference>
<reference evidence="14 15" key="1">
    <citation type="journal article" date="2014" name="Int. J. Syst. Evol. Microbiol.">
        <title>Complete genome sequence of Corynebacterium casei LMG S-19264T (=DSM 44701T), isolated from a smear-ripened cheese.</title>
        <authorList>
            <consortium name="US DOE Joint Genome Institute (JGI-PGF)"/>
            <person name="Walter F."/>
            <person name="Albersmeier A."/>
            <person name="Kalinowski J."/>
            <person name="Ruckert C."/>
        </authorList>
    </citation>
    <scope>NUCLEOTIDE SEQUENCE [LARGE SCALE GENOMIC DNA]</scope>
    <source>
        <strain evidence="14 15">KCTC 19473</strain>
    </source>
</reference>
<dbReference type="SUPFAM" id="SSF51717">
    <property type="entry name" value="Dihydropteroate synthetase-like"/>
    <property type="match status" value="1"/>
</dbReference>
<evidence type="ECO:0000313" key="15">
    <source>
        <dbReference type="Proteomes" id="UP000654947"/>
    </source>
</evidence>
<organism evidence="14 15">
    <name type="scientific">Nocardiopsis kunsanensis</name>
    <dbReference type="NCBI Taxonomy" id="141693"/>
    <lineage>
        <taxon>Bacteria</taxon>
        <taxon>Bacillati</taxon>
        <taxon>Actinomycetota</taxon>
        <taxon>Actinomycetes</taxon>
        <taxon>Streptosporangiales</taxon>
        <taxon>Nocardiopsidaceae</taxon>
        <taxon>Nocardiopsis</taxon>
    </lineage>
</organism>
<feature type="domain" description="Pterin-binding" evidence="13">
    <location>
        <begin position="16"/>
        <end position="276"/>
    </location>
</feature>
<dbReference type="EC" id="2.5.1.15" evidence="5 12"/>
<evidence type="ECO:0000256" key="7">
    <source>
        <dbReference type="ARBA" id="ARBA00022679"/>
    </source>
</evidence>
<dbReference type="PROSITE" id="PS50972">
    <property type="entry name" value="PTERIN_BINDING"/>
    <property type="match status" value="1"/>
</dbReference>
<evidence type="ECO:0000256" key="8">
    <source>
        <dbReference type="ARBA" id="ARBA00022723"/>
    </source>
</evidence>
<evidence type="ECO:0000256" key="1">
    <source>
        <dbReference type="ARBA" id="ARBA00000012"/>
    </source>
</evidence>
<keyword evidence="7 12" id="KW-0808">Transferase</keyword>
<keyword evidence="10 12" id="KW-0289">Folate biosynthesis</keyword>
<proteinExistence type="inferred from homology"/>
<evidence type="ECO:0000256" key="11">
    <source>
        <dbReference type="ARBA" id="ARBA00030193"/>
    </source>
</evidence>
<dbReference type="GO" id="GO:0004156">
    <property type="term" value="F:dihydropteroate synthase activity"/>
    <property type="evidence" value="ECO:0007669"/>
    <property type="project" value="UniProtKB-EC"/>
</dbReference>
<dbReference type="PANTHER" id="PTHR20941">
    <property type="entry name" value="FOLATE SYNTHESIS PROTEINS"/>
    <property type="match status" value="1"/>
</dbReference>
<evidence type="ECO:0000256" key="12">
    <source>
        <dbReference type="RuleBase" id="RU361205"/>
    </source>
</evidence>
<comment type="pathway">
    <text evidence="3 12">Cofactor biosynthesis; tetrahydrofolate biosynthesis; 7,8-dihydrofolate from 2-amino-4-hydroxy-6-hydroxymethyl-7,8-dihydropteridine diphosphate and 4-aminobenzoate: step 1/2.</text>
</comment>
<dbReference type="Proteomes" id="UP000654947">
    <property type="component" value="Unassembled WGS sequence"/>
</dbReference>
<gene>
    <name evidence="14" type="ORF">GCM10007147_27630</name>
</gene>
<comment type="function">
    <text evidence="12">Catalyzes the condensation of para-aminobenzoate (pABA) with 6-hydroxymethyl-7,8-dihydropterin diphosphate (DHPt-PP) to form 7,8-dihydropteroate (H2Pte), the immediate precursor of folate derivatives.</text>
</comment>
<comment type="similarity">
    <text evidence="4 12">Belongs to the DHPS family.</text>
</comment>
<dbReference type="FunFam" id="3.20.20.20:FF:000006">
    <property type="entry name" value="Dihydropteroate synthase"/>
    <property type="match status" value="1"/>
</dbReference>
<evidence type="ECO:0000256" key="6">
    <source>
        <dbReference type="ARBA" id="ARBA00016919"/>
    </source>
</evidence>
<dbReference type="GO" id="GO:0046654">
    <property type="term" value="P:tetrahydrofolate biosynthetic process"/>
    <property type="evidence" value="ECO:0007669"/>
    <property type="project" value="TreeGrafter"/>
</dbReference>
<dbReference type="AlphaFoldDB" id="A0A919CII3"/>
<keyword evidence="15" id="KW-1185">Reference proteome</keyword>
<comment type="cofactor">
    <cofactor evidence="2 12">
        <name>Mg(2+)</name>
        <dbReference type="ChEBI" id="CHEBI:18420"/>
    </cofactor>
</comment>
<protein>
    <recommendedName>
        <fullName evidence="6 12">Dihydropteroate synthase</fullName>
        <shortName evidence="12">DHPS</shortName>
        <ecNumber evidence="5 12">2.5.1.15</ecNumber>
    </recommendedName>
    <alternativeName>
        <fullName evidence="11 12">Dihydropteroate pyrophosphorylase</fullName>
    </alternativeName>
</protein>
<dbReference type="GO" id="GO:0046872">
    <property type="term" value="F:metal ion binding"/>
    <property type="evidence" value="ECO:0007669"/>
    <property type="project" value="UniProtKB-KW"/>
</dbReference>
<dbReference type="Gene3D" id="3.20.20.20">
    <property type="entry name" value="Dihydropteroate synthase-like"/>
    <property type="match status" value="1"/>
</dbReference>
<evidence type="ECO:0000256" key="3">
    <source>
        <dbReference type="ARBA" id="ARBA00004763"/>
    </source>
</evidence>
<comment type="caution">
    <text evidence="14">The sequence shown here is derived from an EMBL/GenBank/DDBJ whole genome shotgun (WGS) entry which is preliminary data.</text>
</comment>
<dbReference type="GO" id="GO:0005829">
    <property type="term" value="C:cytosol"/>
    <property type="evidence" value="ECO:0007669"/>
    <property type="project" value="TreeGrafter"/>
</dbReference>
<evidence type="ECO:0000256" key="5">
    <source>
        <dbReference type="ARBA" id="ARBA00012458"/>
    </source>
</evidence>
<dbReference type="PROSITE" id="PS00792">
    <property type="entry name" value="DHPS_1"/>
    <property type="match status" value="1"/>
</dbReference>
<dbReference type="GO" id="GO:0046656">
    <property type="term" value="P:folic acid biosynthetic process"/>
    <property type="evidence" value="ECO:0007669"/>
    <property type="project" value="UniProtKB-KW"/>
</dbReference>
<dbReference type="Pfam" id="PF00809">
    <property type="entry name" value="Pterin_bind"/>
    <property type="match status" value="1"/>
</dbReference>
<evidence type="ECO:0000256" key="2">
    <source>
        <dbReference type="ARBA" id="ARBA00001946"/>
    </source>
</evidence>
<accession>A0A919CII3</accession>
<evidence type="ECO:0000256" key="4">
    <source>
        <dbReference type="ARBA" id="ARBA00009503"/>
    </source>
</evidence>
<dbReference type="InterPro" id="IPR045031">
    <property type="entry name" value="DHP_synth-like"/>
</dbReference>
<keyword evidence="8 12" id="KW-0479">Metal-binding</keyword>
<dbReference type="InterPro" id="IPR011005">
    <property type="entry name" value="Dihydropteroate_synth-like_sf"/>
</dbReference>
<dbReference type="InterPro" id="IPR006390">
    <property type="entry name" value="DHP_synth_dom"/>
</dbReference>
<keyword evidence="9 12" id="KW-0460">Magnesium</keyword>
<dbReference type="InterPro" id="IPR000489">
    <property type="entry name" value="Pterin-binding_dom"/>
</dbReference>
<comment type="catalytic activity">
    <reaction evidence="1">
        <text>(7,8-dihydropterin-6-yl)methyl diphosphate + 4-aminobenzoate = 7,8-dihydropteroate + diphosphate</text>
        <dbReference type="Rhea" id="RHEA:19949"/>
        <dbReference type="ChEBI" id="CHEBI:17836"/>
        <dbReference type="ChEBI" id="CHEBI:17839"/>
        <dbReference type="ChEBI" id="CHEBI:33019"/>
        <dbReference type="ChEBI" id="CHEBI:72950"/>
        <dbReference type="EC" id="2.5.1.15"/>
    </reaction>
</comment>
<evidence type="ECO:0000256" key="10">
    <source>
        <dbReference type="ARBA" id="ARBA00022909"/>
    </source>
</evidence>
<evidence type="ECO:0000259" key="13">
    <source>
        <dbReference type="PROSITE" id="PS50972"/>
    </source>
</evidence>
<dbReference type="PROSITE" id="PS00793">
    <property type="entry name" value="DHPS_2"/>
    <property type="match status" value="1"/>
</dbReference>
<name>A0A919CII3_9ACTN</name>
<sequence>MGPNHTVPGLAEHGRCQVMGVVNVTPDSFSDGGAWFDHGRAVEHGLSLVAEGADIIDVGGESTRPGAQRVSAEEELRRVVPVVRELAAAGVAVSVDTMRASVAERSVEAGAVLVNDVSGGLADPDMARLVASSGVAYVLMHWRGHSHDMQSRAVYTDVVQEVLDELRDRMEAMISSGVTPDQIVLDPGLGFSKRPEPAHNWALLHQLERFHELGRPVLVAGSRKRFLSRLLGDPEAEDRPFTECDSATAAVTTLSADRGAWAVRVHDVRPNADAVRVAAAWSDGGARLDEGRDPATDRGGL</sequence>
<evidence type="ECO:0000256" key="9">
    <source>
        <dbReference type="ARBA" id="ARBA00022842"/>
    </source>
</evidence>
<dbReference type="NCBIfam" id="TIGR01496">
    <property type="entry name" value="DHPS"/>
    <property type="match status" value="1"/>
</dbReference>